<evidence type="ECO:0000259" key="6">
    <source>
        <dbReference type="PROSITE" id="PS50070"/>
    </source>
</evidence>
<dbReference type="GO" id="GO:0005615">
    <property type="term" value="C:extracellular space"/>
    <property type="evidence" value="ECO:0007669"/>
    <property type="project" value="TreeGrafter"/>
</dbReference>
<dbReference type="SMART" id="SM00130">
    <property type="entry name" value="KR"/>
    <property type="match status" value="1"/>
</dbReference>
<dbReference type="PROSITE" id="PS50070">
    <property type="entry name" value="KRINGLE_2"/>
    <property type="match status" value="1"/>
</dbReference>
<comment type="caution">
    <text evidence="8">The sequence shown here is derived from an EMBL/GenBank/DDBJ whole genome shotgun (WGS) entry which is preliminary data.</text>
</comment>
<dbReference type="InterPro" id="IPR038178">
    <property type="entry name" value="Kringle_sf"/>
</dbReference>
<dbReference type="Gene3D" id="2.60.40.10">
    <property type="entry name" value="Immunoglobulins"/>
    <property type="match status" value="3"/>
</dbReference>
<organism evidence="8 9">
    <name type="scientific">Mytilus edulis</name>
    <name type="common">Blue mussel</name>
    <dbReference type="NCBI Taxonomy" id="6550"/>
    <lineage>
        <taxon>Eukaryota</taxon>
        <taxon>Metazoa</taxon>
        <taxon>Spiralia</taxon>
        <taxon>Lophotrochozoa</taxon>
        <taxon>Mollusca</taxon>
        <taxon>Bivalvia</taxon>
        <taxon>Autobranchia</taxon>
        <taxon>Pteriomorphia</taxon>
        <taxon>Mytilida</taxon>
        <taxon>Mytiloidea</taxon>
        <taxon>Mytilidae</taxon>
        <taxon>Mytilinae</taxon>
        <taxon>Mytilus</taxon>
    </lineage>
</organism>
<dbReference type="Proteomes" id="UP000683360">
    <property type="component" value="Unassembled WGS sequence"/>
</dbReference>
<keyword evidence="1 3" id="KW-0420">Kringle</keyword>
<dbReference type="SUPFAM" id="SSF48726">
    <property type="entry name" value="Immunoglobulin"/>
    <property type="match status" value="3"/>
</dbReference>
<dbReference type="EMBL" id="CAJPWZ010002010">
    <property type="protein sequence ID" value="CAG2228868.1"/>
    <property type="molecule type" value="Genomic_DNA"/>
</dbReference>
<evidence type="ECO:0000313" key="8">
    <source>
        <dbReference type="EMBL" id="CAG2228868.1"/>
    </source>
</evidence>
<feature type="domain" description="Kringle" evidence="6">
    <location>
        <begin position="103"/>
        <end position="172"/>
    </location>
</feature>
<evidence type="ECO:0000256" key="1">
    <source>
        <dbReference type="ARBA" id="ARBA00022572"/>
    </source>
</evidence>
<dbReference type="Pfam" id="PF13927">
    <property type="entry name" value="Ig_3"/>
    <property type="match status" value="1"/>
</dbReference>
<dbReference type="InterPro" id="IPR003598">
    <property type="entry name" value="Ig_sub2"/>
</dbReference>
<dbReference type="Pfam" id="PF13895">
    <property type="entry name" value="Ig_2"/>
    <property type="match status" value="1"/>
</dbReference>
<evidence type="ECO:0000256" key="5">
    <source>
        <dbReference type="SAM" id="Phobius"/>
    </source>
</evidence>
<dbReference type="InterPro" id="IPR007110">
    <property type="entry name" value="Ig-like_dom"/>
</dbReference>
<dbReference type="GO" id="GO:0004175">
    <property type="term" value="F:endopeptidase activity"/>
    <property type="evidence" value="ECO:0007669"/>
    <property type="project" value="TreeGrafter"/>
</dbReference>
<dbReference type="InterPro" id="IPR013806">
    <property type="entry name" value="Kringle-like"/>
</dbReference>
<dbReference type="PANTHER" id="PTHR24261">
    <property type="entry name" value="PLASMINOGEN-RELATED"/>
    <property type="match status" value="1"/>
</dbReference>
<feature type="transmembrane region" description="Helical" evidence="5">
    <location>
        <begin position="485"/>
        <end position="511"/>
    </location>
</feature>
<dbReference type="InterPro" id="IPR036179">
    <property type="entry name" value="Ig-like_dom_sf"/>
</dbReference>
<evidence type="ECO:0000256" key="4">
    <source>
        <dbReference type="SAM" id="MobiDB-lite"/>
    </source>
</evidence>
<feature type="domain" description="Ig-like" evidence="7">
    <location>
        <begin position="11"/>
        <end position="86"/>
    </location>
</feature>
<evidence type="ECO:0000313" key="9">
    <source>
        <dbReference type="Proteomes" id="UP000683360"/>
    </source>
</evidence>
<dbReference type="SMART" id="SM00408">
    <property type="entry name" value="IGc2"/>
    <property type="match status" value="3"/>
</dbReference>
<comment type="caution">
    <text evidence="3">Lacks conserved residue(s) required for the propagation of feature annotation.</text>
</comment>
<keyword evidence="5" id="KW-0472">Membrane</keyword>
<dbReference type="InterPro" id="IPR018056">
    <property type="entry name" value="Kringle_CS"/>
</dbReference>
<reference evidence="8" key="1">
    <citation type="submission" date="2021-03" db="EMBL/GenBank/DDBJ databases">
        <authorList>
            <person name="Bekaert M."/>
        </authorList>
    </citation>
    <scope>NUCLEOTIDE SEQUENCE</scope>
</reference>
<name>A0A8S3T5Z7_MYTED</name>
<keyword evidence="9" id="KW-1185">Reference proteome</keyword>
<dbReference type="PROSITE" id="PS50835">
    <property type="entry name" value="IG_LIKE"/>
    <property type="match status" value="3"/>
</dbReference>
<proteinExistence type="predicted"/>
<gene>
    <name evidence="8" type="ORF">MEDL_41840</name>
</gene>
<keyword evidence="2" id="KW-1015">Disulfide bond</keyword>
<evidence type="ECO:0000259" key="7">
    <source>
        <dbReference type="PROSITE" id="PS50835"/>
    </source>
</evidence>
<feature type="region of interest" description="Disordered" evidence="4">
    <location>
        <begin position="712"/>
        <end position="752"/>
    </location>
</feature>
<protein>
    <submittedName>
        <fullName evidence="8">Uncharacterized protein</fullName>
    </submittedName>
</protein>
<dbReference type="Gene3D" id="2.40.20.10">
    <property type="entry name" value="Plasminogen Kringle 4"/>
    <property type="match status" value="1"/>
</dbReference>
<keyword evidence="5" id="KW-0812">Transmembrane</keyword>
<dbReference type="InterPro" id="IPR013783">
    <property type="entry name" value="Ig-like_fold"/>
</dbReference>
<dbReference type="SUPFAM" id="SSF57440">
    <property type="entry name" value="Kringle-like"/>
    <property type="match status" value="1"/>
</dbReference>
<dbReference type="Pfam" id="PF00051">
    <property type="entry name" value="Kringle"/>
    <property type="match status" value="1"/>
</dbReference>
<dbReference type="CDD" id="cd00108">
    <property type="entry name" value="KR"/>
    <property type="match status" value="1"/>
</dbReference>
<evidence type="ECO:0000256" key="3">
    <source>
        <dbReference type="PROSITE-ProRule" id="PRU00121"/>
    </source>
</evidence>
<dbReference type="InterPro" id="IPR050759">
    <property type="entry name" value="Serine_protease_kringle"/>
</dbReference>
<sequence length="761" mass="86194">MQPSYVCTRLQNINLSCEAEGYSAKYTFSNWEHRVDGTFIRYIPGIIIDNISYLELSLCTYQDTGTYFCTVGNNVSHPNNTKTSVATVDIKIKEFECKISALGREYKGKINVTVSGIQCKKWTSDWPSQSFYKEYVGDQENYCRNPDNVAGGPWCYTMDPTIRWEYCDVKYCVIGFTSYIFQVSAHQPQIAVSPEVIVGKTVDLTCSYPVELNKTTTFKWYVNDTRSSATTQQHILQFNVTKTDKYNVYKCEVEVTTAGSNERPLPPTIHMQPSYVCNRLQNIRLSCEADGNPAKYKFSDWEHRVGGTVIRHLSGVISGNISFLNVSHCTYQDTGTYYCIVGNNVTHPNNTKTSVASVDLKVKDYPVVIGHSIVNTTNNYDIMISYYSYPMATQQKLYRDGIQLVFRKFSQNLDIPFLIRRKIVPIEGTVLVINVSNSGDYRYVIHNDYGSVNGTVDVWSRKTPTVHSGLSADEPLLCSFMSLGFQLQVVIIVVTGVVVCVVVLAVAMIVIRRCGSSDSSRDKIKETQKERRLTRVRSVLEDGTVVYDEVDDSKWTQAKKEKKEKKAKKKKIVNCHVPEAYEDVGVKNPGQSYEMLHKHNSKSKPFFRKKSSKVAKRMEILTTSGPKGTHENLYSTNSSNPDHYDNTEITSDVKTSLSNDEIPLPKRGYRNESIIVYDDATSNSKLNTSCKAMVHEPSEYITMKPKCLEETSFKNKESSSMKDNEYTSMKNKELASKQSNESKEKDDNDTDEALYVNLKLA</sequence>
<feature type="compositionally biased region" description="Basic and acidic residues" evidence="4">
    <location>
        <begin position="712"/>
        <end position="746"/>
    </location>
</feature>
<feature type="region of interest" description="Disordered" evidence="4">
    <location>
        <begin position="624"/>
        <end position="648"/>
    </location>
</feature>
<dbReference type="GO" id="GO:0005102">
    <property type="term" value="F:signaling receptor binding"/>
    <property type="evidence" value="ECO:0007669"/>
    <property type="project" value="TreeGrafter"/>
</dbReference>
<dbReference type="InterPro" id="IPR003599">
    <property type="entry name" value="Ig_sub"/>
</dbReference>
<dbReference type="SMART" id="SM00409">
    <property type="entry name" value="IG"/>
    <property type="match status" value="3"/>
</dbReference>
<dbReference type="PROSITE" id="PS00021">
    <property type="entry name" value="KRINGLE_1"/>
    <property type="match status" value="1"/>
</dbReference>
<dbReference type="PANTHER" id="PTHR24261:SF7">
    <property type="entry name" value="KRINGLE DOMAIN-CONTAINING PROTEIN"/>
    <property type="match status" value="1"/>
</dbReference>
<keyword evidence="5" id="KW-1133">Transmembrane helix</keyword>
<dbReference type="PRINTS" id="PR00018">
    <property type="entry name" value="KRINGLE"/>
</dbReference>
<accession>A0A8S3T5Z7</accession>
<feature type="domain" description="Ig-like" evidence="7">
    <location>
        <begin position="267"/>
        <end position="356"/>
    </location>
</feature>
<dbReference type="InterPro" id="IPR000001">
    <property type="entry name" value="Kringle"/>
</dbReference>
<evidence type="ECO:0000256" key="2">
    <source>
        <dbReference type="ARBA" id="ARBA00023157"/>
    </source>
</evidence>
<dbReference type="AlphaFoldDB" id="A0A8S3T5Z7"/>
<feature type="domain" description="Ig-like" evidence="7">
    <location>
        <begin position="188"/>
        <end position="266"/>
    </location>
</feature>
<dbReference type="OrthoDB" id="6125567at2759"/>